<dbReference type="PANTHER" id="PTHR43765:SF2">
    <property type="entry name" value="2-DEHYDROPANTOATE 2-REDUCTASE"/>
    <property type="match status" value="1"/>
</dbReference>
<dbReference type="Proteomes" id="UP001170717">
    <property type="component" value="Unassembled WGS sequence"/>
</dbReference>
<sequence>MKSNKAILGVQKTENVKAEQVAIKKIHIAGRGAIGSLLAGAAEKQTMPYALYPRSPVSQVDKSGFQKPSLEQHNGELPKTETPTRYSQHENGTPTSYFLEWIDGTAYPVTQISRTKPHLSDNDILVLPLKVHHLKAALTQWLPFLGSNTPVVLLHNGMGGYEIAKSLLPSGQPLLLASTSHGAMKRTATQVIYTGVGATQVGIAPHLLSHEHSAIPEWAKSVCHTLHALLPPVKYQTDIMQALWAKLAINVVINPLTALNNITNSHIAGEQFTNERKTLCEEFAQVANACGQCFDAIEVEQQVIKVASLTGNNYSSMHQDVKNQRQTEIEAINGYIVNMAQKKGIEVPLNTLLTKQVTARLT</sequence>
<name>A0AAW7Z4H6_9ALTE</name>
<feature type="domain" description="Ketopantoate reductase C-terminal" evidence="12">
    <location>
        <begin position="238"/>
        <end position="359"/>
    </location>
</feature>
<dbReference type="GO" id="GO:0005737">
    <property type="term" value="C:cytoplasm"/>
    <property type="evidence" value="ECO:0007669"/>
    <property type="project" value="TreeGrafter"/>
</dbReference>
<dbReference type="InterPro" id="IPR013752">
    <property type="entry name" value="KPA_reductase"/>
</dbReference>
<evidence type="ECO:0000256" key="6">
    <source>
        <dbReference type="ARBA" id="ARBA00022857"/>
    </source>
</evidence>
<dbReference type="NCBIfam" id="TIGR00745">
    <property type="entry name" value="apbA_panE"/>
    <property type="match status" value="1"/>
</dbReference>
<comment type="similarity">
    <text evidence="2">Belongs to the ketopantoate reductase family.</text>
</comment>
<dbReference type="RefSeq" id="WP_057793156.1">
    <property type="nucleotide sequence ID" value="NZ_CAXIBE010000007.1"/>
</dbReference>
<dbReference type="Pfam" id="PF02558">
    <property type="entry name" value="ApbA"/>
    <property type="match status" value="1"/>
</dbReference>
<dbReference type="InterPro" id="IPR050838">
    <property type="entry name" value="Ketopantoate_reductase"/>
</dbReference>
<evidence type="ECO:0000313" key="14">
    <source>
        <dbReference type="EMBL" id="MDO6578313.1"/>
    </source>
</evidence>
<evidence type="ECO:0000259" key="11">
    <source>
        <dbReference type="Pfam" id="PF02558"/>
    </source>
</evidence>
<dbReference type="InterPro" id="IPR008927">
    <property type="entry name" value="6-PGluconate_DH-like_C_sf"/>
</dbReference>
<keyword evidence="7 14" id="KW-0560">Oxidoreductase</keyword>
<dbReference type="Pfam" id="PF08546">
    <property type="entry name" value="ApbA_C"/>
    <property type="match status" value="1"/>
</dbReference>
<evidence type="ECO:0000313" key="13">
    <source>
        <dbReference type="EMBL" id="AMJ74349.1"/>
    </source>
</evidence>
<evidence type="ECO:0000256" key="3">
    <source>
        <dbReference type="ARBA" id="ARBA00013014"/>
    </source>
</evidence>
<evidence type="ECO:0000256" key="2">
    <source>
        <dbReference type="ARBA" id="ARBA00007870"/>
    </source>
</evidence>
<dbReference type="PANTHER" id="PTHR43765">
    <property type="entry name" value="2-DEHYDROPANTOATE 2-REDUCTASE-RELATED"/>
    <property type="match status" value="1"/>
</dbReference>
<evidence type="ECO:0000256" key="9">
    <source>
        <dbReference type="ARBA" id="ARBA00048793"/>
    </source>
</evidence>
<dbReference type="GO" id="GO:0050661">
    <property type="term" value="F:NADP binding"/>
    <property type="evidence" value="ECO:0007669"/>
    <property type="project" value="TreeGrafter"/>
</dbReference>
<evidence type="ECO:0000256" key="5">
    <source>
        <dbReference type="ARBA" id="ARBA00022655"/>
    </source>
</evidence>
<evidence type="ECO:0000256" key="7">
    <source>
        <dbReference type="ARBA" id="ARBA00023002"/>
    </source>
</evidence>
<evidence type="ECO:0000256" key="1">
    <source>
        <dbReference type="ARBA" id="ARBA00004994"/>
    </source>
</evidence>
<dbReference type="InterPro" id="IPR003710">
    <property type="entry name" value="ApbA"/>
</dbReference>
<feature type="region of interest" description="Disordered" evidence="10">
    <location>
        <begin position="60"/>
        <end position="90"/>
    </location>
</feature>
<dbReference type="SUPFAM" id="SSF51735">
    <property type="entry name" value="NAD(P)-binding Rossmann-fold domains"/>
    <property type="match status" value="1"/>
</dbReference>
<evidence type="ECO:0000256" key="4">
    <source>
        <dbReference type="ARBA" id="ARBA00019465"/>
    </source>
</evidence>
<dbReference type="GO" id="GO:0008677">
    <property type="term" value="F:2-dehydropantoate 2-reductase activity"/>
    <property type="evidence" value="ECO:0007669"/>
    <property type="project" value="UniProtKB-EC"/>
</dbReference>
<feature type="compositionally biased region" description="Polar residues" evidence="10">
    <location>
        <begin position="81"/>
        <end position="90"/>
    </location>
</feature>
<dbReference type="Gene3D" id="3.40.50.720">
    <property type="entry name" value="NAD(P)-binding Rossmann-like Domain"/>
    <property type="match status" value="1"/>
</dbReference>
<keyword evidence="15" id="KW-1185">Reference proteome</keyword>
<dbReference type="EC" id="1.1.1.169" evidence="3"/>
<reference evidence="13 15" key="1">
    <citation type="submission" date="2015-12" db="EMBL/GenBank/DDBJ databases">
        <title>Intraspecies pangenome expansion in the marine bacterium Alteromonas.</title>
        <authorList>
            <person name="Lopez-Perez M."/>
            <person name="Rodriguez-Valera F."/>
        </authorList>
    </citation>
    <scope>NUCLEOTIDE SEQUENCE [LARGE SCALE GENOMIC DNA]</scope>
    <source>
        <strain evidence="13 15">LMG 21861</strain>
    </source>
</reference>
<reference evidence="14" key="2">
    <citation type="submission" date="2023-07" db="EMBL/GenBank/DDBJ databases">
        <title>Genome content predicts the carbon catabolic preferences of heterotrophic bacteria.</title>
        <authorList>
            <person name="Gralka M."/>
        </authorList>
    </citation>
    <scope>NUCLEOTIDE SEQUENCE</scope>
    <source>
        <strain evidence="14">F2M12</strain>
    </source>
</reference>
<gene>
    <name evidence="13" type="ORF">AVL57_10465</name>
    <name evidence="14" type="ORF">Q4527_12975</name>
</gene>
<evidence type="ECO:0000259" key="12">
    <source>
        <dbReference type="Pfam" id="PF08546"/>
    </source>
</evidence>
<dbReference type="EMBL" id="JAUOQI010000008">
    <property type="protein sequence ID" value="MDO6578313.1"/>
    <property type="molecule type" value="Genomic_DNA"/>
</dbReference>
<dbReference type="Proteomes" id="UP000056750">
    <property type="component" value="Chromosome"/>
</dbReference>
<dbReference type="EMBL" id="CP013926">
    <property type="protein sequence ID" value="AMJ74349.1"/>
    <property type="molecule type" value="Genomic_DNA"/>
</dbReference>
<accession>A0AAW7Z4H6</accession>
<evidence type="ECO:0000313" key="16">
    <source>
        <dbReference type="Proteomes" id="UP001170717"/>
    </source>
</evidence>
<dbReference type="InterPro" id="IPR013332">
    <property type="entry name" value="KPR_N"/>
</dbReference>
<evidence type="ECO:0000256" key="10">
    <source>
        <dbReference type="SAM" id="MobiDB-lite"/>
    </source>
</evidence>
<keyword evidence="6" id="KW-0521">NADP</keyword>
<proteinExistence type="inferred from homology"/>
<organism evidence="14 16">
    <name type="scientific">Alteromonas stellipolaris</name>
    <dbReference type="NCBI Taxonomy" id="233316"/>
    <lineage>
        <taxon>Bacteria</taxon>
        <taxon>Pseudomonadati</taxon>
        <taxon>Pseudomonadota</taxon>
        <taxon>Gammaproteobacteria</taxon>
        <taxon>Alteromonadales</taxon>
        <taxon>Alteromonadaceae</taxon>
        <taxon>Alteromonas/Salinimonas group</taxon>
        <taxon>Alteromonas</taxon>
    </lineage>
</organism>
<evidence type="ECO:0000313" key="15">
    <source>
        <dbReference type="Proteomes" id="UP000056750"/>
    </source>
</evidence>
<dbReference type="GO" id="GO:0015940">
    <property type="term" value="P:pantothenate biosynthetic process"/>
    <property type="evidence" value="ECO:0007669"/>
    <property type="project" value="UniProtKB-KW"/>
</dbReference>
<dbReference type="InterPro" id="IPR013328">
    <property type="entry name" value="6PGD_dom2"/>
</dbReference>
<dbReference type="AlphaFoldDB" id="A0AAW7Z4H6"/>
<dbReference type="Gene3D" id="1.10.1040.10">
    <property type="entry name" value="N-(1-d-carboxylethyl)-l-norvaline Dehydrogenase, domain 2"/>
    <property type="match status" value="1"/>
</dbReference>
<dbReference type="KEGG" id="asq:AVL57_10465"/>
<dbReference type="InterPro" id="IPR036291">
    <property type="entry name" value="NAD(P)-bd_dom_sf"/>
</dbReference>
<protein>
    <recommendedName>
        <fullName evidence="4">2-dehydropantoate 2-reductase</fullName>
        <ecNumber evidence="3">1.1.1.169</ecNumber>
    </recommendedName>
    <alternativeName>
        <fullName evidence="8">Ketopantoate reductase</fullName>
    </alternativeName>
</protein>
<keyword evidence="5" id="KW-0566">Pantothenate biosynthesis</keyword>
<evidence type="ECO:0000256" key="8">
    <source>
        <dbReference type="ARBA" id="ARBA00032024"/>
    </source>
</evidence>
<comment type="pathway">
    <text evidence="1">Cofactor biosynthesis; (R)-pantothenate biosynthesis; (R)-pantoate from 3-methyl-2-oxobutanoate: step 2/2.</text>
</comment>
<dbReference type="SUPFAM" id="SSF48179">
    <property type="entry name" value="6-phosphogluconate dehydrogenase C-terminal domain-like"/>
    <property type="match status" value="1"/>
</dbReference>
<comment type="catalytic activity">
    <reaction evidence="9">
        <text>(R)-pantoate + NADP(+) = 2-dehydropantoate + NADPH + H(+)</text>
        <dbReference type="Rhea" id="RHEA:16233"/>
        <dbReference type="ChEBI" id="CHEBI:11561"/>
        <dbReference type="ChEBI" id="CHEBI:15378"/>
        <dbReference type="ChEBI" id="CHEBI:15980"/>
        <dbReference type="ChEBI" id="CHEBI:57783"/>
        <dbReference type="ChEBI" id="CHEBI:58349"/>
        <dbReference type="EC" id="1.1.1.169"/>
    </reaction>
</comment>
<feature type="domain" description="Ketopantoate reductase N-terminal" evidence="11">
    <location>
        <begin position="26"/>
        <end position="204"/>
    </location>
</feature>